<name>A0ACB7PDL6_9PEZI</name>
<gene>
    <name evidence="1" type="ORF">F5144DRAFT_490172</name>
</gene>
<dbReference type="EMBL" id="JAGIZQ010000004">
    <property type="protein sequence ID" value="KAH6632287.1"/>
    <property type="molecule type" value="Genomic_DNA"/>
</dbReference>
<sequence>MHNRLLLSALVGAASVSARDIPSNVKNFYDSLKAKGTCSNKLATGFYSKDNGPNTFSYCGDHKADYNVIYIKGTGSAFADMDVDCDGEQNGRGDDGRCESSGDTQAITSFEWIIKDYKKGIKDLNANVHPYVVFGNEGSKSGWKTFDPQAHGIRPLSVMAVVCNNKLIYGIWGDENGDDGPKPMVGEASIAMATACFGTSMTGNNGHDENNVLYIAFPGADAVPGADGANWGADSWQAFESSIEGLGNKLIQRIGGGGGGDGGGDGGDGGGGTDPECDWPGHCEGASCSSNDECSDPWACVSGKCALDPEAGGGGGGEPDYACEWAGHCEGVACKSHDDCSDPLHCDATEKLCTMDGCSWAGHCLGAKCASHGDCADPYECNASAGYCWYASE</sequence>
<evidence type="ECO:0000313" key="1">
    <source>
        <dbReference type="EMBL" id="KAH6632287.1"/>
    </source>
</evidence>
<organism evidence="1 2">
    <name type="scientific">Chaetomium tenue</name>
    <dbReference type="NCBI Taxonomy" id="1854479"/>
    <lineage>
        <taxon>Eukaryota</taxon>
        <taxon>Fungi</taxon>
        <taxon>Dikarya</taxon>
        <taxon>Ascomycota</taxon>
        <taxon>Pezizomycotina</taxon>
        <taxon>Sordariomycetes</taxon>
        <taxon>Sordariomycetidae</taxon>
        <taxon>Sordariales</taxon>
        <taxon>Chaetomiaceae</taxon>
        <taxon>Chaetomium</taxon>
    </lineage>
</organism>
<evidence type="ECO:0000313" key="2">
    <source>
        <dbReference type="Proteomes" id="UP000724584"/>
    </source>
</evidence>
<comment type="caution">
    <text evidence="1">The sequence shown here is derived from an EMBL/GenBank/DDBJ whole genome shotgun (WGS) entry which is preliminary data.</text>
</comment>
<dbReference type="Proteomes" id="UP000724584">
    <property type="component" value="Unassembled WGS sequence"/>
</dbReference>
<reference evidence="1 2" key="1">
    <citation type="journal article" date="2021" name="Nat. Commun.">
        <title>Genetic determinants of endophytism in the Arabidopsis root mycobiome.</title>
        <authorList>
            <person name="Mesny F."/>
            <person name="Miyauchi S."/>
            <person name="Thiergart T."/>
            <person name="Pickel B."/>
            <person name="Atanasova L."/>
            <person name="Karlsson M."/>
            <person name="Huettel B."/>
            <person name="Barry K.W."/>
            <person name="Haridas S."/>
            <person name="Chen C."/>
            <person name="Bauer D."/>
            <person name="Andreopoulos W."/>
            <person name="Pangilinan J."/>
            <person name="LaButti K."/>
            <person name="Riley R."/>
            <person name="Lipzen A."/>
            <person name="Clum A."/>
            <person name="Drula E."/>
            <person name="Henrissat B."/>
            <person name="Kohler A."/>
            <person name="Grigoriev I.V."/>
            <person name="Martin F.M."/>
            <person name="Hacquard S."/>
        </authorList>
    </citation>
    <scope>NUCLEOTIDE SEQUENCE [LARGE SCALE GENOMIC DNA]</scope>
    <source>
        <strain evidence="1 2">MPI-SDFR-AT-0079</strain>
    </source>
</reference>
<accession>A0ACB7PDL6</accession>
<protein>
    <submittedName>
        <fullName evidence="1">Fungal chitosanase of glycosyl hydrolase group 75-domain-containing protein</fullName>
    </submittedName>
</protein>
<keyword evidence="1" id="KW-0378">Hydrolase</keyword>
<keyword evidence="2" id="KW-1185">Reference proteome</keyword>
<proteinExistence type="predicted"/>